<feature type="transmembrane region" description="Helical" evidence="1">
    <location>
        <begin position="115"/>
        <end position="136"/>
    </location>
</feature>
<sequence>MGKRTHRWSIGNLIAPPRFLLFAAAFAGLGYWLYPQFGLRMGLMLAFDGAAALFLIACLPLLRHESERMRISACRNDANRATLLLITGAVSLVILAAIASILMQQGERHPQELALIVGTLALSWVFSNVIYTLHYAHLFYREADGRDAGGLTFPETPEPDYSDFVYFAFCLGMTFQTSDVTVTQTPMRRAVTFHCMAAFVFNLGVIAFTINVLGG</sequence>
<feature type="transmembrane region" description="Helical" evidence="1">
    <location>
        <begin position="191"/>
        <end position="213"/>
    </location>
</feature>
<feature type="transmembrane region" description="Helical" evidence="1">
    <location>
        <begin position="12"/>
        <end position="34"/>
    </location>
</feature>
<keyword evidence="3" id="KW-1185">Reference proteome</keyword>
<feature type="transmembrane region" description="Helical" evidence="1">
    <location>
        <begin position="83"/>
        <end position="103"/>
    </location>
</feature>
<dbReference type="EMBL" id="JBHTJG010000004">
    <property type="protein sequence ID" value="MFD0946605.1"/>
    <property type="molecule type" value="Genomic_DNA"/>
</dbReference>
<gene>
    <name evidence="2" type="ORF">ACFQ1E_09670</name>
</gene>
<accession>A0ABW3H846</accession>
<dbReference type="RefSeq" id="WP_264944335.1">
    <property type="nucleotide sequence ID" value="NZ_JAPDRA010000004.1"/>
</dbReference>
<proteinExistence type="predicted"/>
<name>A0ABW3H846_9SPHN</name>
<comment type="caution">
    <text evidence="2">The sequence shown here is derived from an EMBL/GenBank/DDBJ whole genome shotgun (WGS) entry which is preliminary data.</text>
</comment>
<protein>
    <submittedName>
        <fullName evidence="2">DUF1345 domain-containing protein</fullName>
    </submittedName>
</protein>
<keyword evidence="1" id="KW-0472">Membrane</keyword>
<feature type="transmembrane region" description="Helical" evidence="1">
    <location>
        <begin position="40"/>
        <end position="62"/>
    </location>
</feature>
<evidence type="ECO:0000256" key="1">
    <source>
        <dbReference type="SAM" id="Phobius"/>
    </source>
</evidence>
<reference evidence="3" key="1">
    <citation type="journal article" date="2019" name="Int. J. Syst. Evol. Microbiol.">
        <title>The Global Catalogue of Microorganisms (GCM) 10K type strain sequencing project: providing services to taxonomists for standard genome sequencing and annotation.</title>
        <authorList>
            <consortium name="The Broad Institute Genomics Platform"/>
            <consortium name="The Broad Institute Genome Sequencing Center for Infectious Disease"/>
            <person name="Wu L."/>
            <person name="Ma J."/>
        </authorList>
    </citation>
    <scope>NUCLEOTIDE SEQUENCE [LARGE SCALE GENOMIC DNA]</scope>
    <source>
        <strain evidence="3">CCUG 62982</strain>
    </source>
</reference>
<dbReference type="Proteomes" id="UP001596977">
    <property type="component" value="Unassembled WGS sequence"/>
</dbReference>
<evidence type="ECO:0000313" key="2">
    <source>
        <dbReference type="EMBL" id="MFD0946605.1"/>
    </source>
</evidence>
<keyword evidence="1" id="KW-1133">Transmembrane helix</keyword>
<dbReference type="Pfam" id="PF07077">
    <property type="entry name" value="DUF1345"/>
    <property type="match status" value="1"/>
</dbReference>
<evidence type="ECO:0000313" key="3">
    <source>
        <dbReference type="Proteomes" id="UP001596977"/>
    </source>
</evidence>
<dbReference type="InterPro" id="IPR009781">
    <property type="entry name" value="DUF1345"/>
</dbReference>
<organism evidence="2 3">
    <name type="scientific">Sphingomonas canadensis</name>
    <dbReference type="NCBI Taxonomy" id="1219257"/>
    <lineage>
        <taxon>Bacteria</taxon>
        <taxon>Pseudomonadati</taxon>
        <taxon>Pseudomonadota</taxon>
        <taxon>Alphaproteobacteria</taxon>
        <taxon>Sphingomonadales</taxon>
        <taxon>Sphingomonadaceae</taxon>
        <taxon>Sphingomonas</taxon>
    </lineage>
</organism>
<keyword evidence="1" id="KW-0812">Transmembrane</keyword>